<sequence>MVRILGEFVPKTCPTSLAMAERATGFLCKKMGQQGTKTEQRHLANSMRLTSYYRDLIEPGICYDLSAPVTRFKGNPRLI</sequence>
<protein>
    <submittedName>
        <fullName evidence="1">Uncharacterized protein</fullName>
    </submittedName>
</protein>
<dbReference type="Proteomes" id="UP000239735">
    <property type="component" value="Unassembled WGS sequence"/>
</dbReference>
<accession>A0A2N9LVV2</accession>
<name>A0A2N9LVV2_9BACT</name>
<evidence type="ECO:0000313" key="1">
    <source>
        <dbReference type="EMBL" id="SPE27350.1"/>
    </source>
</evidence>
<organism evidence="1 2">
    <name type="scientific">Candidatus Sulfuritelmatomonas gaucii</name>
    <dbReference type="NCBI Taxonomy" id="2043161"/>
    <lineage>
        <taxon>Bacteria</taxon>
        <taxon>Pseudomonadati</taxon>
        <taxon>Acidobacteriota</taxon>
        <taxon>Terriglobia</taxon>
        <taxon>Terriglobales</taxon>
        <taxon>Acidobacteriaceae</taxon>
        <taxon>Candidatus Sulfuritelmatomonas</taxon>
    </lineage>
</organism>
<dbReference type="EMBL" id="OKRB01000118">
    <property type="protein sequence ID" value="SPE27350.1"/>
    <property type="molecule type" value="Genomic_DNA"/>
</dbReference>
<gene>
    <name evidence="1" type="ORF">SBA5_590051</name>
</gene>
<reference evidence="2" key="1">
    <citation type="submission" date="2018-02" db="EMBL/GenBank/DDBJ databases">
        <authorList>
            <person name="Hausmann B."/>
        </authorList>
    </citation>
    <scope>NUCLEOTIDE SEQUENCE [LARGE SCALE GENOMIC DNA]</scope>
    <source>
        <strain evidence="2">Peat soil MAG SbA5</strain>
    </source>
</reference>
<dbReference type="AlphaFoldDB" id="A0A2N9LVV2"/>
<evidence type="ECO:0000313" key="2">
    <source>
        <dbReference type="Proteomes" id="UP000239735"/>
    </source>
</evidence>
<proteinExistence type="predicted"/>